<organism evidence="3">
    <name type="scientific">Rhizophora mucronata</name>
    <name type="common">Asiatic mangrove</name>
    <dbReference type="NCBI Taxonomy" id="61149"/>
    <lineage>
        <taxon>Eukaryota</taxon>
        <taxon>Viridiplantae</taxon>
        <taxon>Streptophyta</taxon>
        <taxon>Embryophyta</taxon>
        <taxon>Tracheophyta</taxon>
        <taxon>Spermatophyta</taxon>
        <taxon>Magnoliopsida</taxon>
        <taxon>eudicotyledons</taxon>
        <taxon>Gunneridae</taxon>
        <taxon>Pentapetalae</taxon>
        <taxon>rosids</taxon>
        <taxon>fabids</taxon>
        <taxon>Malpighiales</taxon>
        <taxon>Rhizophoraceae</taxon>
        <taxon>Rhizophora</taxon>
    </lineage>
</organism>
<dbReference type="InterPro" id="IPR039609">
    <property type="entry name" value="VQ_15/22"/>
</dbReference>
<dbReference type="EMBL" id="GGEC01054851">
    <property type="protein sequence ID" value="MBX35335.1"/>
    <property type="molecule type" value="Transcribed_RNA"/>
</dbReference>
<feature type="compositionally biased region" description="Basic residues" evidence="1">
    <location>
        <begin position="123"/>
        <end position="132"/>
    </location>
</feature>
<dbReference type="PANTHER" id="PTHR33179">
    <property type="entry name" value="VQ MOTIF-CONTAINING PROTEIN"/>
    <property type="match status" value="1"/>
</dbReference>
<proteinExistence type="predicted"/>
<reference evidence="3" key="1">
    <citation type="submission" date="2018-02" db="EMBL/GenBank/DDBJ databases">
        <title>Rhizophora mucronata_Transcriptome.</title>
        <authorList>
            <person name="Meera S.P."/>
            <person name="Sreeshan A."/>
            <person name="Augustine A."/>
        </authorList>
    </citation>
    <scope>NUCLEOTIDE SEQUENCE</scope>
    <source>
        <tissue evidence="3">Leaf</tissue>
    </source>
</reference>
<dbReference type="GO" id="GO:0005516">
    <property type="term" value="F:calmodulin binding"/>
    <property type="evidence" value="ECO:0007669"/>
    <property type="project" value="TreeGrafter"/>
</dbReference>
<feature type="domain" description="VQ" evidence="2">
    <location>
        <begin position="133"/>
        <end position="155"/>
    </location>
</feature>
<evidence type="ECO:0000259" key="2">
    <source>
        <dbReference type="Pfam" id="PF05678"/>
    </source>
</evidence>
<dbReference type="InterPro" id="IPR008889">
    <property type="entry name" value="VQ"/>
</dbReference>
<dbReference type="GO" id="GO:0006970">
    <property type="term" value="P:response to osmotic stress"/>
    <property type="evidence" value="ECO:0007669"/>
    <property type="project" value="TreeGrafter"/>
</dbReference>
<evidence type="ECO:0000313" key="3">
    <source>
        <dbReference type="EMBL" id="MBX35335.1"/>
    </source>
</evidence>
<dbReference type="GO" id="GO:0005634">
    <property type="term" value="C:nucleus"/>
    <property type="evidence" value="ECO:0007669"/>
    <property type="project" value="TreeGrafter"/>
</dbReference>
<sequence>MASSENLASLEPWSVRPTVADWWISEAYARDTEILTKALQKSLYNDSNITTTTPTITTNSNSVSLSETLTSDSLNPLLALINNETASAVVPPATPTASHVYASDPETAQKRQGKVPPGPSGKALKRKSRASKRSQTTFITADPADFRQMVQQVTGVRFCNSQVSLMKPEPQRPGGRLQGCGGGGSLPTLDTSAFLLDRHQQQVVMGSTSGSGSGPDVGPDPISFPQPLVVADGVCGGGGGAGSGAGSDFDAFSSFPTLESWKVM</sequence>
<feature type="region of interest" description="Disordered" evidence="1">
    <location>
        <begin position="96"/>
        <end position="136"/>
    </location>
</feature>
<name>A0A2P2MYP4_RHIMU</name>
<evidence type="ECO:0000256" key="1">
    <source>
        <dbReference type="SAM" id="MobiDB-lite"/>
    </source>
</evidence>
<dbReference type="Pfam" id="PF05678">
    <property type="entry name" value="VQ"/>
    <property type="match status" value="1"/>
</dbReference>
<dbReference type="PANTHER" id="PTHR33179:SF9">
    <property type="entry name" value="OS01G0278000 PROTEIN"/>
    <property type="match status" value="1"/>
</dbReference>
<protein>
    <submittedName>
        <fullName evidence="3">Uncharacterized protein LOC105136902</fullName>
    </submittedName>
</protein>
<accession>A0A2P2MYP4</accession>
<dbReference type="AlphaFoldDB" id="A0A2P2MYP4"/>